<dbReference type="GO" id="GO:0000796">
    <property type="term" value="C:condensin complex"/>
    <property type="evidence" value="ECO:0007669"/>
    <property type="project" value="TreeGrafter"/>
</dbReference>
<gene>
    <name evidence="2" type="ORF">BINO364_LOCUS1452</name>
</gene>
<proteinExistence type="predicted"/>
<dbReference type="InterPro" id="IPR016024">
    <property type="entry name" value="ARM-type_fold"/>
</dbReference>
<dbReference type="PANTHER" id="PTHR14222">
    <property type="entry name" value="CONDENSIN"/>
    <property type="match status" value="1"/>
</dbReference>
<dbReference type="GO" id="GO:0010032">
    <property type="term" value="P:meiotic chromosome condensation"/>
    <property type="evidence" value="ECO:0007669"/>
    <property type="project" value="TreeGrafter"/>
</dbReference>
<sequence length="566" mass="63288">MEDILNELYKLRLDCLSDDWVQNIFDSEFLEYGEIPGEYEDILESLEIKTVFRTTMSAIDTWLTSDFSNEEEKSWTVLSHQVKHQSLLALLAYYIDFGGKNVVSKEHRNKALLASRFYYKLISIPGYKAYHIYHSQLFAHTLLCLSYPKAVCESEETYFNAKELTREVNSIIKELSYLVKDLRGIISNLHLTSNDMNFEDILSNLVDITGGAIVNKLNIDKIELANLSAAIYDMIDILVSEPNGAPNASAIQLLFKCLLPKLIAASVDCRHANNVVRASYVTYSGLLLTNYGKAALSGYIVLLQHLCFTLDGLERAEVRSARVSLVVGLMSMLTGKTYKKFVKWLLKLSATAKVSHRQIALEMLAKLLNNDPELVKSNQSDEKKLITQTICEDDRNKNITEGNNASGSVDNQNNEEPQPSTSAESLTSTAEHITTEDESSQEPLDDNIPEEEVAGLMRQRTHTISHSEVLRAVYERVHDVSSTLRTRALAILSEGLQSEHPAVIEAIKELNGAGEVSRLAATAARCVCDERAVVRKAAVTLLHRLITTTHSSARTPLASDYAVRYF</sequence>
<keyword evidence="3" id="KW-1185">Reference proteome</keyword>
<evidence type="ECO:0000313" key="2">
    <source>
        <dbReference type="EMBL" id="CAH0714397.1"/>
    </source>
</evidence>
<organism evidence="2 3">
    <name type="scientific">Brenthis ino</name>
    <name type="common">lesser marbled fritillary</name>
    <dbReference type="NCBI Taxonomy" id="405034"/>
    <lineage>
        <taxon>Eukaryota</taxon>
        <taxon>Metazoa</taxon>
        <taxon>Ecdysozoa</taxon>
        <taxon>Arthropoda</taxon>
        <taxon>Hexapoda</taxon>
        <taxon>Insecta</taxon>
        <taxon>Pterygota</taxon>
        <taxon>Neoptera</taxon>
        <taxon>Endopterygota</taxon>
        <taxon>Lepidoptera</taxon>
        <taxon>Glossata</taxon>
        <taxon>Ditrysia</taxon>
        <taxon>Papilionoidea</taxon>
        <taxon>Nymphalidae</taxon>
        <taxon>Heliconiinae</taxon>
        <taxon>Argynnini</taxon>
        <taxon>Brenthis</taxon>
    </lineage>
</organism>
<feature type="region of interest" description="Disordered" evidence="1">
    <location>
        <begin position="396"/>
        <end position="446"/>
    </location>
</feature>
<evidence type="ECO:0000313" key="3">
    <source>
        <dbReference type="Proteomes" id="UP000838878"/>
    </source>
</evidence>
<dbReference type="Proteomes" id="UP000838878">
    <property type="component" value="Chromosome 1"/>
</dbReference>
<dbReference type="AlphaFoldDB" id="A0A8J9U5W7"/>
<name>A0A8J9U5W7_9NEOP</name>
<dbReference type="PANTHER" id="PTHR14222:SF1">
    <property type="entry name" value="CONDENSIN-2 COMPLEX SUBUNIT D3"/>
    <property type="match status" value="1"/>
</dbReference>
<feature type="compositionally biased region" description="Polar residues" evidence="1">
    <location>
        <begin position="399"/>
        <end position="419"/>
    </location>
</feature>
<dbReference type="GO" id="GO:0000779">
    <property type="term" value="C:condensed chromosome, centromeric region"/>
    <property type="evidence" value="ECO:0007669"/>
    <property type="project" value="TreeGrafter"/>
</dbReference>
<dbReference type="EMBL" id="OV170221">
    <property type="protein sequence ID" value="CAH0714397.1"/>
    <property type="molecule type" value="Genomic_DNA"/>
</dbReference>
<evidence type="ECO:0000256" key="1">
    <source>
        <dbReference type="SAM" id="MobiDB-lite"/>
    </source>
</evidence>
<feature type="compositionally biased region" description="Low complexity" evidence="1">
    <location>
        <begin position="420"/>
        <end position="431"/>
    </location>
</feature>
<protein>
    <submittedName>
        <fullName evidence="2">Uncharacterized protein</fullName>
    </submittedName>
</protein>
<dbReference type="SUPFAM" id="SSF48371">
    <property type="entry name" value="ARM repeat"/>
    <property type="match status" value="1"/>
</dbReference>
<feature type="compositionally biased region" description="Acidic residues" evidence="1">
    <location>
        <begin position="436"/>
        <end position="446"/>
    </location>
</feature>
<dbReference type="GO" id="GO:0007076">
    <property type="term" value="P:mitotic chromosome condensation"/>
    <property type="evidence" value="ECO:0007669"/>
    <property type="project" value="InterPro"/>
</dbReference>
<accession>A0A8J9U5W7</accession>
<dbReference type="OrthoDB" id="10263978at2759"/>
<feature type="non-terminal residue" evidence="2">
    <location>
        <position position="566"/>
    </location>
</feature>
<dbReference type="InterPro" id="IPR026971">
    <property type="entry name" value="CND1/NCAPD3"/>
</dbReference>
<reference evidence="2" key="1">
    <citation type="submission" date="2021-12" db="EMBL/GenBank/DDBJ databases">
        <authorList>
            <person name="Martin H S."/>
        </authorList>
    </citation>
    <scope>NUCLEOTIDE SEQUENCE</scope>
</reference>
<dbReference type="GO" id="GO:0042393">
    <property type="term" value="F:histone binding"/>
    <property type="evidence" value="ECO:0007669"/>
    <property type="project" value="TreeGrafter"/>
</dbReference>